<dbReference type="Gene3D" id="1.10.630.10">
    <property type="entry name" value="Cytochrome P450"/>
    <property type="match status" value="1"/>
</dbReference>
<evidence type="ECO:0000256" key="3">
    <source>
        <dbReference type="ARBA" id="ARBA00022723"/>
    </source>
</evidence>
<keyword evidence="4 7" id="KW-0560">Oxidoreductase</keyword>
<dbReference type="GO" id="GO:0008395">
    <property type="term" value="F:steroid hydroxylase activity"/>
    <property type="evidence" value="ECO:0007669"/>
    <property type="project" value="TreeGrafter"/>
</dbReference>
<keyword evidence="5 7" id="KW-0408">Iron</keyword>
<keyword evidence="2 7" id="KW-0349">Heme</keyword>
<dbReference type="InterPro" id="IPR002397">
    <property type="entry name" value="Cyt_P450_B"/>
</dbReference>
<comment type="caution">
    <text evidence="8">The sequence shown here is derived from an EMBL/GenBank/DDBJ whole genome shotgun (WGS) entry which is preliminary data.</text>
</comment>
<dbReference type="GO" id="GO:0006707">
    <property type="term" value="P:cholesterol catabolic process"/>
    <property type="evidence" value="ECO:0007669"/>
    <property type="project" value="TreeGrafter"/>
</dbReference>
<keyword evidence="9" id="KW-1185">Reference proteome</keyword>
<dbReference type="CDD" id="cd11078">
    <property type="entry name" value="CYP130-like"/>
    <property type="match status" value="1"/>
</dbReference>
<comment type="similarity">
    <text evidence="1 7">Belongs to the cytochrome P450 family.</text>
</comment>
<dbReference type="GO" id="GO:0020037">
    <property type="term" value="F:heme binding"/>
    <property type="evidence" value="ECO:0007669"/>
    <property type="project" value="InterPro"/>
</dbReference>
<dbReference type="FunFam" id="1.10.630.10:FF:000018">
    <property type="entry name" value="Cytochrome P450 monooxygenase"/>
    <property type="match status" value="1"/>
</dbReference>
<name>A0A1S1R748_9ACTN</name>
<dbReference type="Proteomes" id="UP000179769">
    <property type="component" value="Unassembled WGS sequence"/>
</dbReference>
<protein>
    <submittedName>
        <fullName evidence="8">Cytochrome</fullName>
    </submittedName>
</protein>
<reference evidence="9" key="1">
    <citation type="submission" date="2016-07" db="EMBL/GenBank/DDBJ databases">
        <title>Frankia sp. NRRL B-16219 Genome sequencing.</title>
        <authorList>
            <person name="Ghodhbane-Gtari F."/>
            <person name="Swanson E."/>
            <person name="Gueddou A."/>
            <person name="Louati M."/>
            <person name="Nouioui I."/>
            <person name="Hezbri K."/>
            <person name="Abebe-Akele F."/>
            <person name="Simpson S."/>
            <person name="Morris K."/>
            <person name="Thomas K."/>
            <person name="Gtari M."/>
            <person name="Tisa L.S."/>
        </authorList>
    </citation>
    <scope>NUCLEOTIDE SEQUENCE [LARGE SCALE GENOMIC DNA]</scope>
    <source>
        <strain evidence="9">NRRL B-16219</strain>
    </source>
</reference>
<dbReference type="InterPro" id="IPR001128">
    <property type="entry name" value="Cyt_P450"/>
</dbReference>
<keyword evidence="3 7" id="KW-0479">Metal-binding</keyword>
<evidence type="ECO:0000256" key="7">
    <source>
        <dbReference type="RuleBase" id="RU000461"/>
    </source>
</evidence>
<dbReference type="SUPFAM" id="SSF48264">
    <property type="entry name" value="Cytochrome P450"/>
    <property type="match status" value="1"/>
</dbReference>
<organism evidence="8 9">
    <name type="scientific">Parafrankia soli</name>
    <dbReference type="NCBI Taxonomy" id="2599596"/>
    <lineage>
        <taxon>Bacteria</taxon>
        <taxon>Bacillati</taxon>
        <taxon>Actinomycetota</taxon>
        <taxon>Actinomycetes</taxon>
        <taxon>Frankiales</taxon>
        <taxon>Frankiaceae</taxon>
        <taxon>Parafrankia</taxon>
    </lineage>
</organism>
<keyword evidence="6 7" id="KW-0503">Monooxygenase</keyword>
<dbReference type="PRINTS" id="PR00385">
    <property type="entry name" value="P450"/>
</dbReference>
<dbReference type="Pfam" id="PF00067">
    <property type="entry name" value="p450"/>
    <property type="match status" value="1"/>
</dbReference>
<evidence type="ECO:0000256" key="5">
    <source>
        <dbReference type="ARBA" id="ARBA00023004"/>
    </source>
</evidence>
<dbReference type="AlphaFoldDB" id="A0A1S1R748"/>
<evidence type="ECO:0000256" key="2">
    <source>
        <dbReference type="ARBA" id="ARBA00022617"/>
    </source>
</evidence>
<dbReference type="InterPro" id="IPR036396">
    <property type="entry name" value="Cyt_P450_sf"/>
</dbReference>
<proteinExistence type="inferred from homology"/>
<dbReference type="EMBL" id="MAXA01000040">
    <property type="protein sequence ID" value="OHV42798.1"/>
    <property type="molecule type" value="Genomic_DNA"/>
</dbReference>
<gene>
    <name evidence="8" type="ORF">BBK14_31710</name>
</gene>
<accession>A0A1S1R748</accession>
<dbReference type="GO" id="GO:0005506">
    <property type="term" value="F:iron ion binding"/>
    <property type="evidence" value="ECO:0007669"/>
    <property type="project" value="InterPro"/>
</dbReference>
<dbReference type="GO" id="GO:0036199">
    <property type="term" value="F:cholest-4-en-3-one 26-monooxygenase activity"/>
    <property type="evidence" value="ECO:0007669"/>
    <property type="project" value="TreeGrafter"/>
</dbReference>
<evidence type="ECO:0000256" key="6">
    <source>
        <dbReference type="ARBA" id="ARBA00023033"/>
    </source>
</evidence>
<sequence>MTTTDVYYDPYDPAIDADPYPTFKRLRDEAPIYYNDRHGFWALSRYEDVIAALKDTARLSSTKGDIIEVIKADPVMPPAVFINEDPPLHTIHRALVSRAFTPSKMRKIEQQVRNFTAACLDPLVGTDRFDFVTELGAILPMRTICMLVGIPDADQPAVRDYATGNLRSQRGAPMAVDPDKYFDPSFFAEYVDWREKNPSNDLITELLGVEFEDENGIVRNLTKPEILTFLTVVAGAGVDTTGRMFGWMAKVLAEHPDQRREIVEDRSLIPNAIEELLRFESSAPNAARYVSEDVEFHGTTVPAGSVLTCILLAANRDERQFDNPDVFDIHRKIGQHSVFGHGIHFCLGASLARLELRVALEEMLNRFPEWDVDLSAARRSQSPVVRGWDRMPVILS</sequence>
<evidence type="ECO:0000256" key="1">
    <source>
        <dbReference type="ARBA" id="ARBA00010617"/>
    </source>
</evidence>
<evidence type="ECO:0000256" key="4">
    <source>
        <dbReference type="ARBA" id="ARBA00023002"/>
    </source>
</evidence>
<dbReference type="PROSITE" id="PS00086">
    <property type="entry name" value="CYTOCHROME_P450"/>
    <property type="match status" value="1"/>
</dbReference>
<evidence type="ECO:0000313" key="8">
    <source>
        <dbReference type="EMBL" id="OHV42798.1"/>
    </source>
</evidence>
<dbReference type="PANTHER" id="PTHR46696:SF4">
    <property type="entry name" value="BIOTIN BIOSYNTHESIS CYTOCHROME P450"/>
    <property type="match status" value="1"/>
</dbReference>
<dbReference type="PANTHER" id="PTHR46696">
    <property type="entry name" value="P450, PUTATIVE (EUROFUNG)-RELATED"/>
    <property type="match status" value="1"/>
</dbReference>
<dbReference type="PRINTS" id="PR00359">
    <property type="entry name" value="BP450"/>
</dbReference>
<dbReference type="RefSeq" id="WP_071060107.1">
    <property type="nucleotide sequence ID" value="NZ_MAXA01000040.1"/>
</dbReference>
<dbReference type="OrthoDB" id="502624at2"/>
<evidence type="ECO:0000313" key="9">
    <source>
        <dbReference type="Proteomes" id="UP000179769"/>
    </source>
</evidence>
<dbReference type="InterPro" id="IPR017972">
    <property type="entry name" value="Cyt_P450_CS"/>
</dbReference>